<protein>
    <recommendedName>
        <fullName evidence="4">Protein kinase domain-containing protein</fullName>
    </recommendedName>
</protein>
<comment type="similarity">
    <text evidence="1">Belongs to the protein kinase superfamily. STE Ser/Thr protein kinase family. STE20 subfamily.</text>
</comment>
<dbReference type="SUPFAM" id="SSF56112">
    <property type="entry name" value="Protein kinase-like (PK-like)"/>
    <property type="match status" value="1"/>
</dbReference>
<dbReference type="Proteomes" id="UP001153461">
    <property type="component" value="Unassembled WGS sequence"/>
</dbReference>
<comment type="caution">
    <text evidence="5">The sequence shown here is derived from an EMBL/GenBank/DDBJ whole genome shotgun (WGS) entry which is preliminary data.</text>
</comment>
<keyword evidence="2" id="KW-0547">Nucleotide-binding</keyword>
<dbReference type="PROSITE" id="PS50011">
    <property type="entry name" value="PROTEIN_KINASE_DOM"/>
    <property type="match status" value="1"/>
</dbReference>
<dbReference type="Gene3D" id="1.10.510.10">
    <property type="entry name" value="Transferase(Phosphotransferase) domain 1"/>
    <property type="match status" value="1"/>
</dbReference>
<evidence type="ECO:0000256" key="2">
    <source>
        <dbReference type="ARBA" id="ARBA00022741"/>
    </source>
</evidence>
<name>A0A9W4IS73_PENNA</name>
<dbReference type="PANTHER" id="PTHR45832">
    <property type="entry name" value="SERINE/THREONINE-PROTEIN KINASE SAMKA-RELATED-RELATED"/>
    <property type="match status" value="1"/>
</dbReference>
<dbReference type="AlphaFoldDB" id="A0A9W4IS73"/>
<feature type="domain" description="Protein kinase" evidence="4">
    <location>
        <begin position="177"/>
        <end position="405"/>
    </location>
</feature>
<dbReference type="InterPro" id="IPR000719">
    <property type="entry name" value="Prot_kinase_dom"/>
</dbReference>
<dbReference type="InterPro" id="IPR011009">
    <property type="entry name" value="Kinase-like_dom_sf"/>
</dbReference>
<dbReference type="PANTHER" id="PTHR45832:SF22">
    <property type="entry name" value="SERINE_THREONINE-PROTEIN KINASE SAMKA-RELATED"/>
    <property type="match status" value="1"/>
</dbReference>
<dbReference type="EMBL" id="CAJVNV010000644">
    <property type="protein sequence ID" value="CAG8336793.1"/>
    <property type="molecule type" value="Genomic_DNA"/>
</dbReference>
<dbReference type="GO" id="GO:0005524">
    <property type="term" value="F:ATP binding"/>
    <property type="evidence" value="ECO:0007669"/>
    <property type="project" value="UniProtKB-KW"/>
</dbReference>
<evidence type="ECO:0000313" key="6">
    <source>
        <dbReference type="Proteomes" id="UP001153461"/>
    </source>
</evidence>
<evidence type="ECO:0000259" key="4">
    <source>
        <dbReference type="PROSITE" id="PS50011"/>
    </source>
</evidence>
<sequence>MVLAWASSCLSFLWGEKWRKSATLLSCPRFYFRARDSTFVSATLLLCLRLYFGVCGCTFVSATLLASPIPTVASEIIDNSGQNVIRLHPKQMAHVCWRAIIIKIKQASMPSLPSVGEKKALANLTMVKMSQPNGLNSSFPTATAENDPSCELESLSYNRHIPKMYGLPHLGHPSQKYSLNWKINQAGYGWLSLGNYFGYSTVLIKRRDAGRQGASFSKLQVALHENVVGLVEAFYDGISTHFVYNYHGFAVNLAQVGLTPTLELSEKDLASICRSVLRGLEYIHEQLHIVHGGVNCDNIILCSDGAIKIGKLCTTLSFMDRTLSPLANIGDSMINDGPTSMDLDRENVGSLLLQLGDSHGYVKNPEKIPRKAACRLSKYATHFIEHIGSSSYSYIFEVRLLFNII</sequence>
<evidence type="ECO:0000256" key="3">
    <source>
        <dbReference type="ARBA" id="ARBA00022840"/>
    </source>
</evidence>
<evidence type="ECO:0000256" key="1">
    <source>
        <dbReference type="ARBA" id="ARBA00008874"/>
    </source>
</evidence>
<dbReference type="GO" id="GO:0004672">
    <property type="term" value="F:protein kinase activity"/>
    <property type="evidence" value="ECO:0007669"/>
    <property type="project" value="InterPro"/>
</dbReference>
<keyword evidence="3" id="KW-0067">ATP-binding</keyword>
<organism evidence="5 6">
    <name type="scientific">Penicillium nalgiovense</name>
    <dbReference type="NCBI Taxonomy" id="60175"/>
    <lineage>
        <taxon>Eukaryota</taxon>
        <taxon>Fungi</taxon>
        <taxon>Dikarya</taxon>
        <taxon>Ascomycota</taxon>
        <taxon>Pezizomycotina</taxon>
        <taxon>Eurotiomycetes</taxon>
        <taxon>Eurotiomycetidae</taxon>
        <taxon>Eurotiales</taxon>
        <taxon>Aspergillaceae</taxon>
        <taxon>Penicillium</taxon>
    </lineage>
</organism>
<evidence type="ECO:0000313" key="5">
    <source>
        <dbReference type="EMBL" id="CAG8336793.1"/>
    </source>
</evidence>
<dbReference type="InterPro" id="IPR051931">
    <property type="entry name" value="PAK3-like"/>
</dbReference>
<proteinExistence type="inferred from homology"/>
<reference evidence="5" key="1">
    <citation type="submission" date="2021-07" db="EMBL/GenBank/DDBJ databases">
        <authorList>
            <person name="Branca A.L. A."/>
        </authorList>
    </citation>
    <scope>NUCLEOTIDE SEQUENCE</scope>
</reference>
<dbReference type="Pfam" id="PF00069">
    <property type="entry name" value="Pkinase"/>
    <property type="match status" value="1"/>
</dbReference>
<gene>
    <name evidence="5" type="ORF">PNAL_LOCUS10735</name>
</gene>
<accession>A0A9W4IS73</accession>